<name>A0A1W6MKB6_9FLAO</name>
<proteinExistence type="predicted"/>
<keyword evidence="3" id="KW-1185">Reference proteome</keyword>
<dbReference type="Pfam" id="PF11138">
    <property type="entry name" value="DUF2911"/>
    <property type="match status" value="1"/>
</dbReference>
<feature type="chain" id="PRO_5012800344" evidence="1">
    <location>
        <begin position="19"/>
        <end position="197"/>
    </location>
</feature>
<evidence type="ECO:0000256" key="1">
    <source>
        <dbReference type="SAM" id="SignalP"/>
    </source>
</evidence>
<evidence type="ECO:0000313" key="3">
    <source>
        <dbReference type="Proteomes" id="UP000193431"/>
    </source>
</evidence>
<dbReference type="InterPro" id="IPR021314">
    <property type="entry name" value="DUF2911"/>
</dbReference>
<gene>
    <name evidence="2" type="ORF">BST97_07860</name>
</gene>
<dbReference type="OrthoDB" id="187854at2"/>
<accession>A0A1W6MKB6</accession>
<sequence length="197" mass="22440">MKNILVLGIFLMSLIGSAQEFAPLDKSPMDAAYYPANAAKRKFAKTAVQRKSLEPKIRVLYSRPSLSGRELLRDSDNREDGVLKIGEPWRLGANESTELLLMDSAMIDGQKLPAGRYTMIVVPYENEWEIRINKENDGWGNYSYESDFDVVAAKIPVRKVKDFVDELSISLYNPDEKKAIHMLIGWGYYRAELPIMM</sequence>
<reference evidence="2 3" key="1">
    <citation type="submission" date="2016-11" db="EMBL/GenBank/DDBJ databases">
        <title>Trade-off between light-utilization and light-protection in marine flavobacteria.</title>
        <authorList>
            <person name="Kumagai Y."/>
        </authorList>
    </citation>
    <scope>NUCLEOTIDE SEQUENCE [LARGE SCALE GENOMIC DNA]</scope>
    <source>
        <strain evidence="2 3">JCM 13191</strain>
    </source>
</reference>
<dbReference type="STRING" id="331648.BST97_07860"/>
<dbReference type="Proteomes" id="UP000193431">
    <property type="component" value="Chromosome"/>
</dbReference>
<evidence type="ECO:0000313" key="2">
    <source>
        <dbReference type="EMBL" id="ARN77919.1"/>
    </source>
</evidence>
<protein>
    <submittedName>
        <fullName evidence="2">Asparagine synthetase B</fullName>
    </submittedName>
</protein>
<dbReference type="EMBL" id="CP019344">
    <property type="protein sequence ID" value="ARN77919.1"/>
    <property type="molecule type" value="Genomic_DNA"/>
</dbReference>
<dbReference type="AlphaFoldDB" id="A0A1W6MKB6"/>
<keyword evidence="1" id="KW-0732">Signal</keyword>
<organism evidence="2 3">
    <name type="scientific">Nonlabens spongiae</name>
    <dbReference type="NCBI Taxonomy" id="331648"/>
    <lineage>
        <taxon>Bacteria</taxon>
        <taxon>Pseudomonadati</taxon>
        <taxon>Bacteroidota</taxon>
        <taxon>Flavobacteriia</taxon>
        <taxon>Flavobacteriales</taxon>
        <taxon>Flavobacteriaceae</taxon>
        <taxon>Nonlabens</taxon>
    </lineage>
</organism>
<feature type="signal peptide" evidence="1">
    <location>
        <begin position="1"/>
        <end position="18"/>
    </location>
</feature>
<dbReference type="RefSeq" id="WP_085766717.1">
    <property type="nucleotide sequence ID" value="NZ_CP019344.1"/>
</dbReference>